<organism evidence="2 3">
    <name type="scientific">Trichinella spiralis</name>
    <name type="common">Trichina worm</name>
    <dbReference type="NCBI Taxonomy" id="6334"/>
    <lineage>
        <taxon>Eukaryota</taxon>
        <taxon>Metazoa</taxon>
        <taxon>Ecdysozoa</taxon>
        <taxon>Nematoda</taxon>
        <taxon>Enoplea</taxon>
        <taxon>Dorylaimia</taxon>
        <taxon>Trichinellida</taxon>
        <taxon>Trichinellidae</taxon>
        <taxon>Trichinella</taxon>
    </lineage>
</organism>
<dbReference type="Proteomes" id="UP001558632">
    <property type="component" value="Unassembled WGS sequence"/>
</dbReference>
<evidence type="ECO:0000256" key="1">
    <source>
        <dbReference type="SAM" id="Coils"/>
    </source>
</evidence>
<evidence type="ECO:0000313" key="2">
    <source>
        <dbReference type="EMBL" id="KAL1240736.1"/>
    </source>
</evidence>
<accession>A0ABR3KLC3</accession>
<feature type="coiled-coil region" evidence="1">
    <location>
        <begin position="266"/>
        <end position="310"/>
    </location>
</feature>
<proteinExistence type="predicted"/>
<reference evidence="2 3" key="1">
    <citation type="submission" date="2024-07" db="EMBL/GenBank/DDBJ databases">
        <title>Enhanced genomic and transcriptomic resources for Trichinella pseudospiralis and T. spiralis underpin the discovery of pronounced molecular differences between stages and species.</title>
        <authorList>
            <person name="Pasi K.K."/>
            <person name="La Rosa G."/>
            <person name="Gomez-Morales M.A."/>
            <person name="Tosini F."/>
            <person name="Sumanam S."/>
            <person name="Young N.D."/>
            <person name="Chang B.C."/>
            <person name="Robin G.B."/>
        </authorList>
    </citation>
    <scope>NUCLEOTIDE SEQUENCE [LARGE SCALE GENOMIC DNA]</scope>
    <source>
        <strain evidence="2">ISS534</strain>
    </source>
</reference>
<dbReference type="SUPFAM" id="SSF111469">
    <property type="entry name" value="Geminin coiled-coil domain"/>
    <property type="match status" value="1"/>
</dbReference>
<keyword evidence="3" id="KW-1185">Reference proteome</keyword>
<name>A0ABR3KLC3_TRISP</name>
<protein>
    <submittedName>
        <fullName evidence="2">Geminin</fullName>
    </submittedName>
</protein>
<dbReference type="EMBL" id="JBEUSY010000254">
    <property type="protein sequence ID" value="KAL1240736.1"/>
    <property type="molecule type" value="Genomic_DNA"/>
</dbReference>
<keyword evidence="1" id="KW-0175">Coiled coil</keyword>
<evidence type="ECO:0000313" key="3">
    <source>
        <dbReference type="Proteomes" id="UP001558632"/>
    </source>
</evidence>
<dbReference type="InterPro" id="IPR022786">
    <property type="entry name" value="Geminin/Multicilin"/>
</dbReference>
<comment type="caution">
    <text evidence="2">The sequence shown here is derived from an EMBL/GenBank/DDBJ whole genome shotgun (WGS) entry which is preliminary data.</text>
</comment>
<dbReference type="Gene3D" id="1.20.5.1180">
    <property type="entry name" value="Geminin coiled-coil domain"/>
    <property type="match status" value="1"/>
</dbReference>
<dbReference type="Pfam" id="PF07412">
    <property type="entry name" value="Geminin"/>
    <property type="match status" value="1"/>
</dbReference>
<gene>
    <name evidence="2" type="ORF">TSPI_02610</name>
</gene>
<sequence length="312" mass="35153">MQKFLEFWERSVKTEARYTGTEMFQMLVKIHCPVTIRVHSPVQCREFVKLDAQKRCLSYCCLKTCLVTCFVKKPCPKSGCGKQQHALLYAAASEPGTEEPARCSWKRKVSENSMTVSSLLVTGSWQTLIIRDFCDALGLKDKSVVTAAQRKTGLEMALRYIQSSPEGTHLVGVSRAVEVDENTKPGKVPKNRIKRFFSGSRVKVSPNKVDVSTMTDVAVNTVEIGVGTETDAIQSSKEDETVALLTEPIPSENYWKMMAENRRLALQTALEENKKFCEELAYLREENRLLRVLAEEGQALKEALDQVMNEEE</sequence>